<gene>
    <name evidence="1" type="ORF">LCGC14_1093780</name>
</gene>
<dbReference type="EMBL" id="LAZR01004876">
    <property type="protein sequence ID" value="KKN04809.1"/>
    <property type="molecule type" value="Genomic_DNA"/>
</dbReference>
<comment type="caution">
    <text evidence="1">The sequence shown here is derived from an EMBL/GenBank/DDBJ whole genome shotgun (WGS) entry which is preliminary data.</text>
</comment>
<evidence type="ECO:0000313" key="1">
    <source>
        <dbReference type="EMBL" id="KKN04809.1"/>
    </source>
</evidence>
<sequence length="149" mass="17154">MTWYRSHDGTPQTGGHWDWDIEGFGKPILQVDFHHTITKRCSACPGEDRGDTKAKGEPQEGCAEALEELRKTFKIVIVAGSGNFWDASQCQTIIDYLEQYEIPYDEIRFDKVAYAFVVDDRGLHHRSWRQTLDEIRDRTTDSLTRGDSN</sequence>
<dbReference type="Gene3D" id="3.40.50.1000">
    <property type="entry name" value="HAD superfamily/HAD-like"/>
    <property type="match status" value="1"/>
</dbReference>
<protein>
    <submittedName>
        <fullName evidence="1">Uncharacterized protein</fullName>
    </submittedName>
</protein>
<name>A0A0F9MG14_9ZZZZ</name>
<dbReference type="AlphaFoldDB" id="A0A0F9MG14"/>
<organism evidence="1">
    <name type="scientific">marine sediment metagenome</name>
    <dbReference type="NCBI Taxonomy" id="412755"/>
    <lineage>
        <taxon>unclassified sequences</taxon>
        <taxon>metagenomes</taxon>
        <taxon>ecological metagenomes</taxon>
    </lineage>
</organism>
<accession>A0A0F9MG14</accession>
<reference evidence="1" key="1">
    <citation type="journal article" date="2015" name="Nature">
        <title>Complex archaea that bridge the gap between prokaryotes and eukaryotes.</title>
        <authorList>
            <person name="Spang A."/>
            <person name="Saw J.H."/>
            <person name="Jorgensen S.L."/>
            <person name="Zaremba-Niedzwiedzka K."/>
            <person name="Martijn J."/>
            <person name="Lind A.E."/>
            <person name="van Eijk R."/>
            <person name="Schleper C."/>
            <person name="Guy L."/>
            <person name="Ettema T.J."/>
        </authorList>
    </citation>
    <scope>NUCLEOTIDE SEQUENCE</scope>
</reference>
<proteinExistence type="predicted"/>
<dbReference type="InterPro" id="IPR023214">
    <property type="entry name" value="HAD_sf"/>
</dbReference>